<dbReference type="PANTHER" id="PTHR42758:SF2">
    <property type="entry name" value="PHOSPHATIDYLGLYCEROL PHOSPHOLIPASE C"/>
    <property type="match status" value="1"/>
</dbReference>
<keyword evidence="4" id="KW-0378">Hydrolase</keyword>
<comment type="subcellular location">
    <subcellularLocation>
        <location evidence="1">Membrane</location>
    </subcellularLocation>
</comment>
<evidence type="ECO:0000256" key="4">
    <source>
        <dbReference type="ARBA" id="ARBA00022801"/>
    </source>
</evidence>
<reference evidence="14" key="1">
    <citation type="submission" date="2021-11" db="EMBL/GenBank/DDBJ databases">
        <authorList>
            <person name="Schell T."/>
        </authorList>
    </citation>
    <scope>NUCLEOTIDE SEQUENCE</scope>
    <source>
        <strain evidence="14">M5</strain>
    </source>
</reference>
<evidence type="ECO:0000256" key="7">
    <source>
        <dbReference type="ARBA" id="ARBA00023136"/>
    </source>
</evidence>
<keyword evidence="6" id="KW-0443">Lipid metabolism</keyword>
<dbReference type="InterPro" id="IPR052271">
    <property type="entry name" value="GDPD-Related"/>
</dbReference>
<keyword evidence="5" id="KW-1133">Transmembrane helix</keyword>
<comment type="catalytic activity">
    <reaction evidence="10">
        <text>N-hexadecanoyl-1-(9Z-octadecenoyl)-sn-glycero-3-phosphoethanolamine + H2O = N-hexadecanoylethanolamine + 1-(9Z-octadecenoyl)-sn-glycero-3-phosphate + H(+)</text>
        <dbReference type="Rhea" id="RHEA:53168"/>
        <dbReference type="ChEBI" id="CHEBI:15377"/>
        <dbReference type="ChEBI" id="CHEBI:15378"/>
        <dbReference type="ChEBI" id="CHEBI:71464"/>
        <dbReference type="ChEBI" id="CHEBI:74544"/>
        <dbReference type="ChEBI" id="CHEBI:85217"/>
    </reaction>
    <physiologicalReaction direction="left-to-right" evidence="10">
        <dbReference type="Rhea" id="RHEA:53169"/>
    </physiologicalReaction>
</comment>
<comment type="catalytic activity">
    <reaction evidence="9">
        <text>N-(5Z,8Z,11Z,14Z-eicosatetraenoyl)-1-(9Z-octadecenoyl)-sn-glycero-3-phosphoethanolamine + H2O = N-(5Z,8Z,11Z,14Z-eicosatetraenoyl)-ethanolamine + 1-(9Z-octadecenoyl)-sn-glycero-3-phosphate + H(+)</text>
        <dbReference type="Rhea" id="RHEA:45544"/>
        <dbReference type="ChEBI" id="CHEBI:2700"/>
        <dbReference type="ChEBI" id="CHEBI:15377"/>
        <dbReference type="ChEBI" id="CHEBI:15378"/>
        <dbReference type="ChEBI" id="CHEBI:74544"/>
        <dbReference type="ChEBI" id="CHEBI:85223"/>
    </reaction>
    <physiologicalReaction direction="left-to-right" evidence="9">
        <dbReference type="Rhea" id="RHEA:45545"/>
    </physiologicalReaction>
</comment>
<dbReference type="EMBL" id="CAKKLH010000291">
    <property type="protein sequence ID" value="CAH0109207.1"/>
    <property type="molecule type" value="Genomic_DNA"/>
</dbReference>
<dbReference type="GO" id="GO:0005789">
    <property type="term" value="C:endoplasmic reticulum membrane"/>
    <property type="evidence" value="ECO:0007669"/>
    <property type="project" value="TreeGrafter"/>
</dbReference>
<dbReference type="GO" id="GO:0008081">
    <property type="term" value="F:phosphoric diester hydrolase activity"/>
    <property type="evidence" value="ECO:0007669"/>
    <property type="project" value="InterPro"/>
</dbReference>
<comment type="similarity">
    <text evidence="2">Belongs to the glycerophosphoryl diester phosphodiesterase family.</text>
</comment>
<dbReference type="GO" id="GO:0046475">
    <property type="term" value="P:glycerophospholipid catabolic process"/>
    <property type="evidence" value="ECO:0007669"/>
    <property type="project" value="TreeGrafter"/>
</dbReference>
<evidence type="ECO:0000259" key="13">
    <source>
        <dbReference type="PROSITE" id="PS51704"/>
    </source>
</evidence>
<evidence type="ECO:0000256" key="11">
    <source>
        <dbReference type="ARBA" id="ARBA00048580"/>
    </source>
</evidence>
<comment type="caution">
    <text evidence="14">The sequence shown here is derived from an EMBL/GenBank/DDBJ whole genome shotgun (WGS) entry which is preliminary data.</text>
</comment>
<dbReference type="InterPro" id="IPR030395">
    <property type="entry name" value="GP_PDE_dom"/>
</dbReference>
<dbReference type="Gene3D" id="3.20.20.190">
    <property type="entry name" value="Phosphatidylinositol (PI) phosphodiesterase"/>
    <property type="match status" value="1"/>
</dbReference>
<evidence type="ECO:0000256" key="8">
    <source>
        <dbReference type="ARBA" id="ARBA00036083"/>
    </source>
</evidence>
<dbReference type="SUPFAM" id="SSF51695">
    <property type="entry name" value="PLC-like phosphodiesterases"/>
    <property type="match status" value="1"/>
</dbReference>
<evidence type="ECO:0000313" key="14">
    <source>
        <dbReference type="EMBL" id="CAH0109207.1"/>
    </source>
</evidence>
<dbReference type="PANTHER" id="PTHR42758">
    <property type="entry name" value="PHOSPHATIDYLGLYCEROL PHOSPHOLIPASE C"/>
    <property type="match status" value="1"/>
</dbReference>
<dbReference type="InterPro" id="IPR017946">
    <property type="entry name" value="PLC-like_Pdiesterase_TIM-brl"/>
</dbReference>
<proteinExistence type="inferred from homology"/>
<protein>
    <recommendedName>
        <fullName evidence="13">GP-PDE domain-containing protein</fullName>
    </recommendedName>
</protein>
<dbReference type="GO" id="GO:0004622">
    <property type="term" value="F:phosphatidylcholine lysophospholipase activity"/>
    <property type="evidence" value="ECO:0007669"/>
    <property type="project" value="TreeGrafter"/>
</dbReference>
<comment type="catalytic activity">
    <reaction evidence="8">
        <text>1-O-hexadecyl-sn-glycero-3-phosphocholine + H2O = 1-O-hexadecyl-sn-glycero-3-phosphate + choline + H(+)</text>
        <dbReference type="Rhea" id="RHEA:41143"/>
        <dbReference type="ChEBI" id="CHEBI:15354"/>
        <dbReference type="ChEBI" id="CHEBI:15377"/>
        <dbReference type="ChEBI" id="CHEBI:15378"/>
        <dbReference type="ChEBI" id="CHEBI:64496"/>
        <dbReference type="ChEBI" id="CHEBI:77580"/>
    </reaction>
    <physiologicalReaction direction="left-to-right" evidence="8">
        <dbReference type="Rhea" id="RHEA:41144"/>
    </physiologicalReaction>
</comment>
<dbReference type="PROSITE" id="PS51704">
    <property type="entry name" value="GP_PDE"/>
    <property type="match status" value="1"/>
</dbReference>
<sequence>MIFITSFPGVVVNIDVKQGGDELIEEIDKLITAHKREKSTKWGSFKEDSSLKCYTIRRVLIKTVQISNEKNLTQNPEVGRYFSLTGVIKLYLHFFTGILPFISLKETHLGIPLYSSKESSHLTRRQQFILRIAKFLIIRPALFRHLNKRGIPTYAWVLNTETEFQLALDAGVNGIMTDYPSKLRNFFVNQNF</sequence>
<organism evidence="14 15">
    <name type="scientific">Daphnia galeata</name>
    <dbReference type="NCBI Taxonomy" id="27404"/>
    <lineage>
        <taxon>Eukaryota</taxon>
        <taxon>Metazoa</taxon>
        <taxon>Ecdysozoa</taxon>
        <taxon>Arthropoda</taxon>
        <taxon>Crustacea</taxon>
        <taxon>Branchiopoda</taxon>
        <taxon>Diplostraca</taxon>
        <taxon>Cladocera</taxon>
        <taxon>Anomopoda</taxon>
        <taxon>Daphniidae</taxon>
        <taxon>Daphnia</taxon>
    </lineage>
</organism>
<evidence type="ECO:0000256" key="12">
    <source>
        <dbReference type="ARBA" id="ARBA00048947"/>
    </source>
</evidence>
<evidence type="ECO:0000256" key="6">
    <source>
        <dbReference type="ARBA" id="ARBA00023098"/>
    </source>
</evidence>
<dbReference type="AlphaFoldDB" id="A0A8J2RTG0"/>
<keyword evidence="3" id="KW-0812">Transmembrane</keyword>
<comment type="catalytic activity">
    <reaction evidence="11">
        <text>1-O-(1Z-octadecenyl)-sn-glycero-3-phospho-N-hexadecanoyl-ethanolamine + H2O = 1-O-(1Z-octadecenyl)-sn-glycero-3-phosphate + N-hexadecanoylethanolamine + H(+)</text>
        <dbReference type="Rhea" id="RHEA:53184"/>
        <dbReference type="ChEBI" id="CHEBI:15377"/>
        <dbReference type="ChEBI" id="CHEBI:15378"/>
        <dbReference type="ChEBI" id="CHEBI:71464"/>
        <dbReference type="ChEBI" id="CHEBI:137009"/>
        <dbReference type="ChEBI" id="CHEBI:137017"/>
    </reaction>
    <physiologicalReaction direction="left-to-right" evidence="11">
        <dbReference type="Rhea" id="RHEA:53185"/>
    </physiologicalReaction>
</comment>
<keyword evidence="15" id="KW-1185">Reference proteome</keyword>
<evidence type="ECO:0000256" key="10">
    <source>
        <dbReference type="ARBA" id="ARBA00047538"/>
    </source>
</evidence>
<keyword evidence="7" id="KW-0472">Membrane</keyword>
<evidence type="ECO:0000256" key="5">
    <source>
        <dbReference type="ARBA" id="ARBA00022989"/>
    </source>
</evidence>
<gene>
    <name evidence="14" type="ORF">DGAL_LOCUS12674</name>
</gene>
<name>A0A8J2RTG0_9CRUS</name>
<comment type="catalytic activity">
    <reaction evidence="12">
        <text>N,1-di-(9Z-octadecenoyl)-sn-glycero-3-phosphoethanolamine + H2O = N-(9Z-octadecenoyl) ethanolamine + 1-(9Z-octadecenoyl)-sn-glycero-3-phosphate + H(+)</text>
        <dbReference type="Rhea" id="RHEA:56460"/>
        <dbReference type="ChEBI" id="CHEBI:15377"/>
        <dbReference type="ChEBI" id="CHEBI:15378"/>
        <dbReference type="ChEBI" id="CHEBI:71466"/>
        <dbReference type="ChEBI" id="CHEBI:74544"/>
        <dbReference type="ChEBI" id="CHEBI:85222"/>
    </reaction>
    <physiologicalReaction direction="left-to-right" evidence="12">
        <dbReference type="Rhea" id="RHEA:56461"/>
    </physiologicalReaction>
</comment>
<evidence type="ECO:0000256" key="3">
    <source>
        <dbReference type="ARBA" id="ARBA00022692"/>
    </source>
</evidence>
<evidence type="ECO:0000313" key="15">
    <source>
        <dbReference type="Proteomes" id="UP000789390"/>
    </source>
</evidence>
<dbReference type="OrthoDB" id="1058301at2759"/>
<accession>A0A8J2RTG0</accession>
<evidence type="ECO:0000256" key="2">
    <source>
        <dbReference type="ARBA" id="ARBA00007277"/>
    </source>
</evidence>
<dbReference type="Proteomes" id="UP000789390">
    <property type="component" value="Unassembled WGS sequence"/>
</dbReference>
<evidence type="ECO:0000256" key="1">
    <source>
        <dbReference type="ARBA" id="ARBA00004370"/>
    </source>
</evidence>
<evidence type="ECO:0000256" key="9">
    <source>
        <dbReference type="ARBA" id="ARBA00047392"/>
    </source>
</evidence>
<feature type="domain" description="GP-PDE" evidence="13">
    <location>
        <begin position="1"/>
        <end position="187"/>
    </location>
</feature>
<dbReference type="Pfam" id="PF13653">
    <property type="entry name" value="GDPD_2"/>
    <property type="match status" value="1"/>
</dbReference>